<feature type="domain" description="Pyruvate carboxyltransferase" evidence="8">
    <location>
        <begin position="32"/>
        <end position="286"/>
    </location>
</feature>
<dbReference type="InterPro" id="IPR000891">
    <property type="entry name" value="PYR_CT"/>
</dbReference>
<comment type="similarity">
    <text evidence="2 7">Belongs to the alpha-IPM synthase/homocitrate synthase family.</text>
</comment>
<dbReference type="GO" id="GO:0004410">
    <property type="term" value="F:homocitrate synthase activity"/>
    <property type="evidence" value="ECO:0007669"/>
    <property type="project" value="UniProtKB-EC"/>
</dbReference>
<dbReference type="InterPro" id="IPR054691">
    <property type="entry name" value="LeuA/HCS_post-cat"/>
</dbReference>
<keyword evidence="5 7" id="KW-0808">Transferase</keyword>
<evidence type="ECO:0000256" key="4">
    <source>
        <dbReference type="ARBA" id="ARBA00020735"/>
    </source>
</evidence>
<dbReference type="Proteomes" id="UP000194161">
    <property type="component" value="Chromosome"/>
</dbReference>
<dbReference type="AlphaFoldDB" id="A0A1W6ZGC1"/>
<evidence type="ECO:0000313" key="9">
    <source>
        <dbReference type="EMBL" id="ARP96389.1"/>
    </source>
</evidence>
<comment type="catalytic activity">
    <reaction evidence="6">
        <text>acetyl-CoA + 2-oxoglutarate + H2O = (2R)-homocitrate + CoA + H(+)</text>
        <dbReference type="Rhea" id="RHEA:12929"/>
        <dbReference type="ChEBI" id="CHEBI:15377"/>
        <dbReference type="ChEBI" id="CHEBI:15378"/>
        <dbReference type="ChEBI" id="CHEBI:16810"/>
        <dbReference type="ChEBI" id="CHEBI:57287"/>
        <dbReference type="ChEBI" id="CHEBI:57288"/>
        <dbReference type="ChEBI" id="CHEBI:58884"/>
        <dbReference type="EC" id="2.3.3.14"/>
    </reaction>
</comment>
<dbReference type="Pfam" id="PF22617">
    <property type="entry name" value="HCS_D2"/>
    <property type="match status" value="1"/>
</dbReference>
<comment type="function">
    <text evidence="1">This protein is a Fe-Mo-cofactor biosynthetic component.</text>
</comment>
<organism evidence="9 10">
    <name type="scientific">Bordetella genomosp. 13</name>
    <dbReference type="NCBI Taxonomy" id="463040"/>
    <lineage>
        <taxon>Bacteria</taxon>
        <taxon>Pseudomonadati</taxon>
        <taxon>Pseudomonadota</taxon>
        <taxon>Betaproteobacteria</taxon>
        <taxon>Burkholderiales</taxon>
        <taxon>Alcaligenaceae</taxon>
        <taxon>Bordetella</taxon>
    </lineage>
</organism>
<proteinExistence type="inferred from homology"/>
<reference evidence="9 10" key="1">
    <citation type="submission" date="2017-05" db="EMBL/GenBank/DDBJ databases">
        <title>Complete and WGS of Bordetella genogroups.</title>
        <authorList>
            <person name="Spilker T."/>
            <person name="LiPuma J."/>
        </authorList>
    </citation>
    <scope>NUCLEOTIDE SEQUENCE [LARGE SCALE GENOMIC DNA]</scope>
    <source>
        <strain evidence="9 10">AU7206</strain>
    </source>
</reference>
<evidence type="ECO:0000256" key="6">
    <source>
        <dbReference type="ARBA" id="ARBA00048019"/>
    </source>
</evidence>
<evidence type="ECO:0000256" key="7">
    <source>
        <dbReference type="RuleBase" id="RU003523"/>
    </source>
</evidence>
<dbReference type="InterPro" id="IPR013785">
    <property type="entry name" value="Aldolase_TIM"/>
</dbReference>
<dbReference type="EC" id="2.3.3.14" evidence="3"/>
<dbReference type="SUPFAM" id="SSF51569">
    <property type="entry name" value="Aldolase"/>
    <property type="match status" value="1"/>
</dbReference>
<evidence type="ECO:0000256" key="5">
    <source>
        <dbReference type="ARBA" id="ARBA00022679"/>
    </source>
</evidence>
<dbReference type="PROSITE" id="PS00816">
    <property type="entry name" value="AIPM_HOMOCIT_SYNTH_2"/>
    <property type="match status" value="1"/>
</dbReference>
<accession>A0A1W6ZGC1</accession>
<evidence type="ECO:0000259" key="8">
    <source>
        <dbReference type="PROSITE" id="PS50991"/>
    </source>
</evidence>
<dbReference type="Pfam" id="PF00682">
    <property type="entry name" value="HMGL-like"/>
    <property type="match status" value="1"/>
</dbReference>
<dbReference type="PANTHER" id="PTHR42880:SF1">
    <property type="entry name" value="ISOPROPYLMALATE_HOMOCITRATE_CITRAMALATE SYNTHASE FAMILY PROTEIN"/>
    <property type="match status" value="1"/>
</dbReference>
<protein>
    <recommendedName>
        <fullName evidence="4">Homocitrate synthase</fullName>
        <ecNumber evidence="3">2.3.3.14</ecNumber>
    </recommendedName>
</protein>
<dbReference type="Gene3D" id="3.20.20.70">
    <property type="entry name" value="Aldolase class I"/>
    <property type="match status" value="1"/>
</dbReference>
<name>A0A1W6ZGC1_9BORD</name>
<dbReference type="Gene3D" id="1.10.238.260">
    <property type="match status" value="1"/>
</dbReference>
<sequence length="407" mass="43984">MEKRMNFFPENGRWPSPFNQAANPAALAGRRIRVADCTLRDGEQQAGIVLNSDDKVAIARSLDALGIYEIEAGTVASSEEDREAIGRIVQAGLNARISVLCRGINADIDLAHDVGVWGVRLSFPVSDIEREYKLKGVSEDEYLSRALTLAEYARKRGMAVIFSPFDTTRASLPFLRRIAAEFSRAGTVDRIRIVDTTGCALPQAISHIVGEVVDAGNGVPVEIHCHNDFGLSCANTLAGIQAGADYVSSTINGIGERCGNASTEEVVMALEVLYGYETGLHLERLKAMSRQVEELTGIRLSPNKAVVGENAFRHEAGMVVAGLLKNPFTAESYAPEIVGQQRGILLGKKSGVVSVQHKAMQLGLDLPESALAPVLALVKERAVHLRRSLDDDEFVRIVEATLAAHQS</sequence>
<dbReference type="KEGG" id="bgm:CAL15_19645"/>
<dbReference type="STRING" id="463040.CAL15_19645"/>
<dbReference type="InterPro" id="IPR002034">
    <property type="entry name" value="AIPM/Hcit_synth_CS"/>
</dbReference>
<dbReference type="EMBL" id="CP021111">
    <property type="protein sequence ID" value="ARP96389.1"/>
    <property type="molecule type" value="Genomic_DNA"/>
</dbReference>
<dbReference type="PROSITE" id="PS00815">
    <property type="entry name" value="AIPM_HOMOCIT_SYNTH_1"/>
    <property type="match status" value="1"/>
</dbReference>
<evidence type="ECO:0000313" key="10">
    <source>
        <dbReference type="Proteomes" id="UP000194161"/>
    </source>
</evidence>
<keyword evidence="10" id="KW-1185">Reference proteome</keyword>
<evidence type="ECO:0000256" key="2">
    <source>
        <dbReference type="ARBA" id="ARBA00006154"/>
    </source>
</evidence>
<evidence type="ECO:0000256" key="3">
    <source>
        <dbReference type="ARBA" id="ARBA00012974"/>
    </source>
</evidence>
<dbReference type="GO" id="GO:0019752">
    <property type="term" value="P:carboxylic acid metabolic process"/>
    <property type="evidence" value="ECO:0007669"/>
    <property type="project" value="InterPro"/>
</dbReference>
<gene>
    <name evidence="9" type="ORF">CAL15_19645</name>
</gene>
<dbReference type="PROSITE" id="PS50991">
    <property type="entry name" value="PYR_CT"/>
    <property type="match status" value="1"/>
</dbReference>
<dbReference type="PANTHER" id="PTHR42880">
    <property type="entry name" value="HOMOCITRATE SYNTHASE"/>
    <property type="match status" value="1"/>
</dbReference>
<evidence type="ECO:0000256" key="1">
    <source>
        <dbReference type="ARBA" id="ARBA00003050"/>
    </source>
</evidence>